<proteinExistence type="predicted"/>
<dbReference type="OrthoDB" id="1267187at2"/>
<gene>
    <name evidence="1" type="ORF">FW780_14095</name>
</gene>
<protein>
    <submittedName>
        <fullName evidence="1">Uncharacterized protein</fullName>
    </submittedName>
</protein>
<organism evidence="1 2">
    <name type="scientific">Chryseobacterium sediminis</name>
    <dbReference type="NCBI Taxonomy" id="1679494"/>
    <lineage>
        <taxon>Bacteria</taxon>
        <taxon>Pseudomonadati</taxon>
        <taxon>Bacteroidota</taxon>
        <taxon>Flavobacteriia</taxon>
        <taxon>Flavobacteriales</taxon>
        <taxon>Weeksellaceae</taxon>
        <taxon>Chryseobacterium group</taxon>
        <taxon>Chryseobacterium</taxon>
    </lineage>
</organism>
<dbReference type="RefSeq" id="WP_138401808.1">
    <property type="nucleotide sequence ID" value="NZ_VUNZ01000002.1"/>
</dbReference>
<dbReference type="AlphaFoldDB" id="A0A5B2U5Q9"/>
<sequence length="142" mass="16114">MIVLNDVELIMPLRSVGLLKDGLFGISQLYFSENYFEATEVIAIKELEKNGDLTIFDLSNDFFSFYNKNHALNPNIAVTDISSVYYAQKYKLTLVSRCKHVGKFASQCDVNICEPIEALKAINANKEQINILEYIMTSIMTN</sequence>
<reference evidence="1 2" key="1">
    <citation type="journal article" date="2015" name="Int. J. Syst. Evol. Microbiol.">
        <title>Chryseobacterium sediminis sp. nov., isolated from a river sediment.</title>
        <authorList>
            <person name="Kampfer P."/>
            <person name="Busse H.J."/>
            <person name="McInroy J.A."/>
            <person name="Glaeser S.P."/>
        </authorList>
    </citation>
    <scope>NUCLEOTIDE SEQUENCE [LARGE SCALE GENOMIC DNA]</scope>
    <source>
        <strain evidence="1 2">IMT-174</strain>
    </source>
</reference>
<evidence type="ECO:0000313" key="1">
    <source>
        <dbReference type="EMBL" id="KAA2221415.1"/>
    </source>
</evidence>
<dbReference type="EMBL" id="VUNZ01000002">
    <property type="protein sequence ID" value="KAA2221415.1"/>
    <property type="molecule type" value="Genomic_DNA"/>
</dbReference>
<comment type="caution">
    <text evidence="1">The sequence shown here is derived from an EMBL/GenBank/DDBJ whole genome shotgun (WGS) entry which is preliminary data.</text>
</comment>
<dbReference type="Proteomes" id="UP000323082">
    <property type="component" value="Unassembled WGS sequence"/>
</dbReference>
<evidence type="ECO:0000313" key="2">
    <source>
        <dbReference type="Proteomes" id="UP000323082"/>
    </source>
</evidence>
<name>A0A5B2U5Q9_9FLAO</name>
<accession>A0A5B2U5Q9</accession>